<name>A0ABN2VSY8_9ACTN</name>
<gene>
    <name evidence="3" type="ORF">GCM10009821_06600</name>
</gene>
<evidence type="ECO:0000313" key="4">
    <source>
        <dbReference type="Proteomes" id="UP001501480"/>
    </source>
</evidence>
<dbReference type="Pfam" id="PF13400">
    <property type="entry name" value="Tad"/>
    <property type="match status" value="1"/>
</dbReference>
<evidence type="ECO:0000259" key="2">
    <source>
        <dbReference type="Pfam" id="PF13400"/>
    </source>
</evidence>
<dbReference type="RefSeq" id="WP_344324245.1">
    <property type="nucleotide sequence ID" value="NZ_BAAAPY010000001.1"/>
</dbReference>
<organism evidence="3 4">
    <name type="scientific">Aeromicrobium halocynthiae</name>
    <dbReference type="NCBI Taxonomy" id="560557"/>
    <lineage>
        <taxon>Bacteria</taxon>
        <taxon>Bacillati</taxon>
        <taxon>Actinomycetota</taxon>
        <taxon>Actinomycetes</taxon>
        <taxon>Propionibacteriales</taxon>
        <taxon>Nocardioidaceae</taxon>
        <taxon>Aeromicrobium</taxon>
    </lineage>
</organism>
<dbReference type="InterPro" id="IPR028087">
    <property type="entry name" value="Tad_N"/>
</dbReference>
<protein>
    <recommendedName>
        <fullName evidence="2">Putative Flp pilus-assembly TadG-like N-terminal domain-containing protein</fullName>
    </recommendedName>
</protein>
<evidence type="ECO:0000256" key="1">
    <source>
        <dbReference type="SAM" id="Phobius"/>
    </source>
</evidence>
<feature type="transmembrane region" description="Helical" evidence="1">
    <location>
        <begin position="12"/>
        <end position="36"/>
    </location>
</feature>
<keyword evidence="1" id="KW-1133">Transmembrane helix</keyword>
<sequence>MRARGEQGNVSVTTVGFLVVIGLMTVLVVNASAAFLAKQELNNLADGAALTAADGLDEAGFYAGADVRLEPSRARELVGRYLAGRSVQVVDVVVDDDTVRVALERDLRLLLVPPGWFDSTRVTAEATSQLRQLP</sequence>
<reference evidence="3 4" key="1">
    <citation type="journal article" date="2019" name="Int. J. Syst. Evol. Microbiol.">
        <title>The Global Catalogue of Microorganisms (GCM) 10K type strain sequencing project: providing services to taxonomists for standard genome sequencing and annotation.</title>
        <authorList>
            <consortium name="The Broad Institute Genomics Platform"/>
            <consortium name="The Broad Institute Genome Sequencing Center for Infectious Disease"/>
            <person name="Wu L."/>
            <person name="Ma J."/>
        </authorList>
    </citation>
    <scope>NUCLEOTIDE SEQUENCE [LARGE SCALE GENOMIC DNA]</scope>
    <source>
        <strain evidence="3 4">JCM 15749</strain>
    </source>
</reference>
<keyword evidence="1" id="KW-0812">Transmembrane</keyword>
<comment type="caution">
    <text evidence="3">The sequence shown here is derived from an EMBL/GenBank/DDBJ whole genome shotgun (WGS) entry which is preliminary data.</text>
</comment>
<dbReference type="Proteomes" id="UP001501480">
    <property type="component" value="Unassembled WGS sequence"/>
</dbReference>
<keyword evidence="1" id="KW-0472">Membrane</keyword>
<keyword evidence="4" id="KW-1185">Reference proteome</keyword>
<evidence type="ECO:0000313" key="3">
    <source>
        <dbReference type="EMBL" id="GAA2071491.1"/>
    </source>
</evidence>
<accession>A0ABN2VSY8</accession>
<dbReference type="EMBL" id="BAAAPY010000001">
    <property type="protein sequence ID" value="GAA2071491.1"/>
    <property type="molecule type" value="Genomic_DNA"/>
</dbReference>
<proteinExistence type="predicted"/>
<feature type="domain" description="Putative Flp pilus-assembly TadG-like N-terminal" evidence="2">
    <location>
        <begin position="8"/>
        <end position="54"/>
    </location>
</feature>